<evidence type="ECO:0000313" key="4">
    <source>
        <dbReference type="Proteomes" id="UP000248798"/>
    </source>
</evidence>
<gene>
    <name evidence="3" type="ORF">DO021_13995</name>
    <name evidence="2" type="ORF">EYB58_19025</name>
</gene>
<proteinExistence type="predicted"/>
<evidence type="ECO:0000313" key="2">
    <source>
        <dbReference type="EMBL" id="QBH14822.1"/>
    </source>
</evidence>
<feature type="compositionally biased region" description="Basic and acidic residues" evidence="1">
    <location>
        <begin position="150"/>
        <end position="166"/>
    </location>
</feature>
<dbReference type="AlphaFoldDB" id="A0A328FC99"/>
<dbReference type="EMBL" id="CP036313">
    <property type="protein sequence ID" value="QBH14822.1"/>
    <property type="molecule type" value="Genomic_DNA"/>
</dbReference>
<dbReference type="EMBL" id="QLNI01000028">
    <property type="protein sequence ID" value="RAM01330.1"/>
    <property type="molecule type" value="Genomic_DNA"/>
</dbReference>
<dbReference type="OrthoDB" id="1034601at2"/>
<feature type="region of interest" description="Disordered" evidence="1">
    <location>
        <begin position="142"/>
        <end position="166"/>
    </location>
</feature>
<reference evidence="3 4" key="1">
    <citation type="submission" date="2018-06" db="EMBL/GenBank/DDBJ databases">
        <title>Complete Genome Sequence of Desulfobacter hydrogenophilus (DSM3380).</title>
        <authorList>
            <person name="Marietou A."/>
            <person name="Schreiber L."/>
            <person name="Marshall I."/>
            <person name="Jorgensen B."/>
        </authorList>
    </citation>
    <scope>NUCLEOTIDE SEQUENCE [LARGE SCALE GENOMIC DNA]</scope>
    <source>
        <strain evidence="3 4">DSM 3380</strain>
    </source>
</reference>
<dbReference type="Pfam" id="PF01809">
    <property type="entry name" value="YidD"/>
    <property type="match status" value="1"/>
</dbReference>
<protein>
    <submittedName>
        <fullName evidence="3">Membrane protein insertion efficiency factor YidD</fullName>
    </submittedName>
</protein>
<dbReference type="NCBIfam" id="TIGR00278">
    <property type="entry name" value="membrane protein insertion efficiency factor YidD"/>
    <property type="match status" value="1"/>
</dbReference>
<dbReference type="SMART" id="SM01234">
    <property type="entry name" value="Haemolytic"/>
    <property type="match status" value="1"/>
</dbReference>
<name>A0A328FC99_9BACT</name>
<sequence>MMLNSNTQRILCDISLKTSIILLFFFIFMLSALPKEIWAQDPTKNNRIDTNPIIQVYQAHISGIDGNRCPMYPHCSQYCAQAIRKHGFGLGWIMACDRLLRCGRDEVQLSPHVRMNGRELIFDPVSANDFWWFSPKPPAKETNLPGKKMFHSDSGRMSDVNPDQHK</sequence>
<evidence type="ECO:0000313" key="5">
    <source>
        <dbReference type="Proteomes" id="UP000293902"/>
    </source>
</evidence>
<evidence type="ECO:0000256" key="1">
    <source>
        <dbReference type="SAM" id="MobiDB-lite"/>
    </source>
</evidence>
<reference evidence="2 5" key="2">
    <citation type="submission" date="2019-02" db="EMBL/GenBank/DDBJ databases">
        <title>Complete genome sequence of Desulfobacter hydrogenophilus AcRS1.</title>
        <authorList>
            <person name="Marietou A."/>
            <person name="Lund M.B."/>
            <person name="Marshall I.P.G."/>
            <person name="Schreiber L."/>
            <person name="Jorgensen B."/>
        </authorList>
    </citation>
    <scope>NUCLEOTIDE SEQUENCE [LARGE SCALE GENOMIC DNA]</scope>
    <source>
        <strain evidence="2 5">AcRS1</strain>
    </source>
</reference>
<dbReference type="InterPro" id="IPR002696">
    <property type="entry name" value="Membr_insert_effic_factor_YidD"/>
</dbReference>
<keyword evidence="5" id="KW-1185">Reference proteome</keyword>
<accession>A0A328FC99</accession>
<dbReference type="Proteomes" id="UP000248798">
    <property type="component" value="Unassembled WGS sequence"/>
</dbReference>
<evidence type="ECO:0000313" key="3">
    <source>
        <dbReference type="EMBL" id="RAM01330.1"/>
    </source>
</evidence>
<dbReference type="Proteomes" id="UP000293902">
    <property type="component" value="Chromosome"/>
</dbReference>
<organism evidence="3 4">
    <name type="scientific">Desulfobacter hydrogenophilus</name>
    <dbReference type="NCBI Taxonomy" id="2291"/>
    <lineage>
        <taxon>Bacteria</taxon>
        <taxon>Pseudomonadati</taxon>
        <taxon>Thermodesulfobacteriota</taxon>
        <taxon>Desulfobacteria</taxon>
        <taxon>Desulfobacterales</taxon>
        <taxon>Desulfobacteraceae</taxon>
        <taxon>Desulfobacter</taxon>
    </lineage>
</organism>